<dbReference type="PANTHER" id="PTHR10924:SF27">
    <property type="entry name" value="SOLUTE CARRIER FAMILY 49 MEMBER 4"/>
    <property type="match status" value="1"/>
</dbReference>
<keyword evidence="2 5" id="KW-0812">Transmembrane</keyword>
<proteinExistence type="predicted"/>
<feature type="transmembrane region" description="Helical" evidence="5">
    <location>
        <begin position="315"/>
        <end position="337"/>
    </location>
</feature>
<feature type="transmembrane region" description="Helical" evidence="5">
    <location>
        <begin position="284"/>
        <end position="303"/>
    </location>
</feature>
<dbReference type="AlphaFoldDB" id="A7RLQ9"/>
<dbReference type="HOGENOM" id="CLU_023132_4_1_1"/>
<feature type="transmembrane region" description="Helical" evidence="5">
    <location>
        <begin position="405"/>
        <end position="425"/>
    </location>
</feature>
<organism evidence="6 7">
    <name type="scientific">Nematostella vectensis</name>
    <name type="common">Starlet sea anemone</name>
    <dbReference type="NCBI Taxonomy" id="45351"/>
    <lineage>
        <taxon>Eukaryota</taxon>
        <taxon>Metazoa</taxon>
        <taxon>Cnidaria</taxon>
        <taxon>Anthozoa</taxon>
        <taxon>Hexacorallia</taxon>
        <taxon>Actiniaria</taxon>
        <taxon>Edwardsiidae</taxon>
        <taxon>Nematostella</taxon>
    </lineage>
</organism>
<feature type="transmembrane region" description="Helical" evidence="5">
    <location>
        <begin position="343"/>
        <end position="365"/>
    </location>
</feature>
<dbReference type="InterPro" id="IPR036259">
    <property type="entry name" value="MFS_trans_sf"/>
</dbReference>
<keyword evidence="3 5" id="KW-1133">Transmembrane helix</keyword>
<feature type="transmembrane region" description="Helical" evidence="5">
    <location>
        <begin position="101"/>
        <end position="124"/>
    </location>
</feature>
<reference evidence="6 7" key="1">
    <citation type="journal article" date="2007" name="Science">
        <title>Sea anemone genome reveals ancestral eumetazoan gene repertoire and genomic organization.</title>
        <authorList>
            <person name="Putnam N.H."/>
            <person name="Srivastava M."/>
            <person name="Hellsten U."/>
            <person name="Dirks B."/>
            <person name="Chapman J."/>
            <person name="Salamov A."/>
            <person name="Terry A."/>
            <person name="Shapiro H."/>
            <person name="Lindquist E."/>
            <person name="Kapitonov V.V."/>
            <person name="Jurka J."/>
            <person name="Genikhovich G."/>
            <person name="Grigoriev I.V."/>
            <person name="Lucas S.M."/>
            <person name="Steele R.E."/>
            <person name="Finnerty J.R."/>
            <person name="Technau U."/>
            <person name="Martindale M.Q."/>
            <person name="Rokhsar D.S."/>
        </authorList>
    </citation>
    <scope>NUCLEOTIDE SEQUENCE [LARGE SCALE GENOMIC DNA]</scope>
    <source>
        <strain evidence="7">CH2 X CH6</strain>
    </source>
</reference>
<dbReference type="Proteomes" id="UP000001593">
    <property type="component" value="Unassembled WGS sequence"/>
</dbReference>
<dbReference type="OMA" id="HIGQFVT"/>
<dbReference type="SUPFAM" id="SSF103473">
    <property type="entry name" value="MFS general substrate transporter"/>
    <property type="match status" value="1"/>
</dbReference>
<dbReference type="eggNOG" id="KOG2563">
    <property type="taxonomic scope" value="Eukaryota"/>
</dbReference>
<dbReference type="GO" id="GO:0016020">
    <property type="term" value="C:membrane"/>
    <property type="evidence" value="ECO:0000318"/>
    <property type="project" value="GO_Central"/>
</dbReference>
<dbReference type="Pfam" id="PF07690">
    <property type="entry name" value="MFS_1"/>
    <property type="match status" value="1"/>
</dbReference>
<evidence type="ECO:0000256" key="3">
    <source>
        <dbReference type="ARBA" id="ARBA00022989"/>
    </source>
</evidence>
<accession>A7RLQ9</accession>
<keyword evidence="7" id="KW-1185">Reference proteome</keyword>
<dbReference type="PANTHER" id="PTHR10924">
    <property type="entry name" value="MAJOR FACILITATOR SUPERFAMILY PROTEIN-RELATED"/>
    <property type="match status" value="1"/>
</dbReference>
<dbReference type="PhylomeDB" id="A7RLQ9"/>
<feature type="non-terminal residue" evidence="6">
    <location>
        <position position="1"/>
    </location>
</feature>
<dbReference type="KEGG" id="nve:5519926"/>
<dbReference type="InterPro" id="IPR049680">
    <property type="entry name" value="FLVCR1-2_SLC49-like"/>
</dbReference>
<dbReference type="InterPro" id="IPR011701">
    <property type="entry name" value="MFS"/>
</dbReference>
<keyword evidence="4 5" id="KW-0472">Membrane</keyword>
<feature type="transmembrane region" description="Helical" evidence="5">
    <location>
        <begin position="136"/>
        <end position="160"/>
    </location>
</feature>
<gene>
    <name evidence="6" type="ORF">NEMVEDRAFT_v1g85723</name>
</gene>
<feature type="transmembrane region" description="Helical" evidence="5">
    <location>
        <begin position="247"/>
        <end position="264"/>
    </location>
</feature>
<feature type="transmembrane region" description="Helical" evidence="5">
    <location>
        <begin position="7"/>
        <end position="24"/>
    </location>
</feature>
<dbReference type="GO" id="GO:0022857">
    <property type="term" value="F:transmembrane transporter activity"/>
    <property type="evidence" value="ECO:0007669"/>
    <property type="project" value="InterPro"/>
</dbReference>
<dbReference type="InParanoid" id="A7RLQ9"/>
<evidence type="ECO:0000256" key="5">
    <source>
        <dbReference type="SAM" id="Phobius"/>
    </source>
</evidence>
<evidence type="ECO:0000256" key="4">
    <source>
        <dbReference type="ARBA" id="ARBA00023136"/>
    </source>
</evidence>
<name>A7RLQ9_NEMVE</name>
<evidence type="ECO:0000313" key="6">
    <source>
        <dbReference type="EMBL" id="EDO47735.1"/>
    </source>
</evidence>
<evidence type="ECO:0000256" key="2">
    <source>
        <dbReference type="ARBA" id="ARBA00022692"/>
    </source>
</evidence>
<comment type="subcellular location">
    <subcellularLocation>
        <location evidence="1">Membrane</location>
        <topology evidence="1">Multi-pass membrane protein</topology>
    </subcellularLocation>
</comment>
<feature type="transmembrane region" description="Helical" evidence="5">
    <location>
        <begin position="196"/>
        <end position="215"/>
    </location>
</feature>
<dbReference type="Gene3D" id="1.20.1250.20">
    <property type="entry name" value="MFS general substrate transporter like domains"/>
    <property type="match status" value="2"/>
</dbReference>
<dbReference type="OrthoDB" id="422206at2759"/>
<evidence type="ECO:0000256" key="1">
    <source>
        <dbReference type="ARBA" id="ARBA00004141"/>
    </source>
</evidence>
<evidence type="ECO:0000313" key="7">
    <source>
        <dbReference type="Proteomes" id="UP000001593"/>
    </source>
</evidence>
<dbReference type="EMBL" id="DS469518">
    <property type="protein sequence ID" value="EDO47735.1"/>
    <property type="molecule type" value="Genomic_DNA"/>
</dbReference>
<protein>
    <submittedName>
        <fullName evidence="6">Uncharacterized protein</fullName>
    </submittedName>
</protein>
<feature type="transmembrane region" description="Helical" evidence="5">
    <location>
        <begin position="44"/>
        <end position="65"/>
    </location>
</feature>
<feature type="non-terminal residue" evidence="6">
    <location>
        <position position="435"/>
    </location>
</feature>
<sequence>KVYKRRWYILFIFSIVATLNNIIWNSWGPIQGTSKVVFGWDDTIITLLADWGPISYVVAVVPMSWLMDEKGLRTSVVLAAFFEFIGSGLRCIPLDASSQSLLIHIGQFVTGLGGPVAMAAAPLVSAAWFPPSQRTTATAISSLACYSGTALSFVIGPLLVSDPSGANSTQNVDYDQLRETLNATTIQDYKDEIMRLMYLEFGVTTFVFLCVLIYFPKKPKSPPSITAAIGRLDFMVGAKALLRKKQFWLLVFIYGLSTGVYGGWCSVLDLNLSKFGIDQKTAGWLGFGAVVAGSLSGISLSIFADHFTRYMKTIIITLMMGATASLLIFTLVCAKILPKPAIVLYITSILGGFFVNGSIPLFFELGVESTYPIAEGITSGCLTFSNNFLQVIFYIFPMVPRFGTWWINWAALISCGTSIPLLVVWKAKYYRSAVD</sequence>